<dbReference type="InterPro" id="IPR050482">
    <property type="entry name" value="Sensor_HK_TwoCompSys"/>
</dbReference>
<dbReference type="EMBL" id="CP011371">
    <property type="protein sequence ID" value="AKJ30337.1"/>
    <property type="molecule type" value="Genomic_DNA"/>
</dbReference>
<sequence length="353" mass="38880">MLRIVCIEDEEDDVELVRLSLARAGVDAELVQVADEPGLLRHLAAPPDLLLCDYSIPGFSAERALALLAQGQHDVPLIVVTRAIGEEAVVKLFRSGAKDYVAKDKLALLPSVIERVLQARALERERRRTAEQLRQAYDRLRQLSARVVDAQERERTLIARDLHDGLGQLLTGIVIHLHAAERSGEAEQVRRFNERATALAQQAVEQVKTLSFNLRPAQLDLLGFVAAVQATLERQLENTGVQGYVRIRGPHPVGTHPSHAVALRILQEALTNVARHARAHKAVVRLHFFGTERLVMTVADDGRGFDVAQVLAGGVSEKNLGLYGIAERAELVGGRIRWRSTPGRGSVLQLFIA</sequence>
<keyword evidence="4" id="KW-0808">Transferase</keyword>
<evidence type="ECO:0000256" key="5">
    <source>
        <dbReference type="ARBA" id="ARBA00022741"/>
    </source>
</evidence>
<dbReference type="InterPro" id="IPR036890">
    <property type="entry name" value="HATPase_C_sf"/>
</dbReference>
<dbReference type="RefSeq" id="WP_047195728.1">
    <property type="nucleotide sequence ID" value="NZ_CP011371.1"/>
</dbReference>
<reference evidence="12 13" key="1">
    <citation type="submission" date="2015-05" db="EMBL/GenBank/DDBJ databases">
        <authorList>
            <person name="Tang B."/>
            <person name="Yu Y."/>
        </authorList>
    </citation>
    <scope>NUCLEOTIDE SEQUENCE [LARGE SCALE GENOMIC DNA]</scope>
    <source>
        <strain evidence="12 13">DSM 7029</strain>
    </source>
</reference>
<gene>
    <name evidence="12" type="ORF">AAW51_3646</name>
</gene>
<dbReference type="SUPFAM" id="SSF52172">
    <property type="entry name" value="CheY-like"/>
    <property type="match status" value="1"/>
</dbReference>
<dbReference type="CDD" id="cd00156">
    <property type="entry name" value="REC"/>
    <property type="match status" value="1"/>
</dbReference>
<dbReference type="Gene3D" id="1.20.5.1930">
    <property type="match status" value="1"/>
</dbReference>
<evidence type="ECO:0000256" key="2">
    <source>
        <dbReference type="ARBA" id="ARBA00012438"/>
    </source>
</evidence>
<dbReference type="STRING" id="413882.AAW51_3646"/>
<dbReference type="InterPro" id="IPR003594">
    <property type="entry name" value="HATPase_dom"/>
</dbReference>
<dbReference type="SMART" id="SM00448">
    <property type="entry name" value="REC"/>
    <property type="match status" value="1"/>
</dbReference>
<evidence type="ECO:0000256" key="4">
    <source>
        <dbReference type="ARBA" id="ARBA00022679"/>
    </source>
</evidence>
<evidence type="ECO:0000313" key="12">
    <source>
        <dbReference type="EMBL" id="AKJ30337.1"/>
    </source>
</evidence>
<evidence type="ECO:0000256" key="1">
    <source>
        <dbReference type="ARBA" id="ARBA00000085"/>
    </source>
</evidence>
<keyword evidence="5" id="KW-0547">Nucleotide-binding</keyword>
<dbReference type="Proteomes" id="UP000035352">
    <property type="component" value="Chromosome"/>
</dbReference>
<dbReference type="PROSITE" id="PS50110">
    <property type="entry name" value="RESPONSE_REGULATORY"/>
    <property type="match status" value="1"/>
</dbReference>
<dbReference type="InterPro" id="IPR011006">
    <property type="entry name" value="CheY-like_superfamily"/>
</dbReference>
<dbReference type="InterPro" id="IPR011712">
    <property type="entry name" value="Sig_transdc_His_kin_sub3_dim/P"/>
</dbReference>
<keyword evidence="3 9" id="KW-0597">Phosphoprotein</keyword>
<evidence type="ECO:0000256" key="10">
    <source>
        <dbReference type="SAM" id="Coils"/>
    </source>
</evidence>
<keyword evidence="7" id="KW-0067">ATP-binding</keyword>
<dbReference type="Pfam" id="PF00072">
    <property type="entry name" value="Response_reg"/>
    <property type="match status" value="1"/>
</dbReference>
<feature type="domain" description="Response regulatory" evidence="11">
    <location>
        <begin position="3"/>
        <end position="118"/>
    </location>
</feature>
<protein>
    <recommendedName>
        <fullName evidence="2">histidine kinase</fullName>
        <ecNumber evidence="2">2.7.13.3</ecNumber>
    </recommendedName>
</protein>
<dbReference type="Pfam" id="PF07730">
    <property type="entry name" value="HisKA_3"/>
    <property type="match status" value="1"/>
</dbReference>
<proteinExistence type="predicted"/>
<feature type="coiled-coil region" evidence="10">
    <location>
        <begin position="119"/>
        <end position="153"/>
    </location>
</feature>
<dbReference type="GO" id="GO:0005524">
    <property type="term" value="F:ATP binding"/>
    <property type="evidence" value="ECO:0007669"/>
    <property type="project" value="UniProtKB-KW"/>
</dbReference>
<name>A0A0G3BLR4_9BURK</name>
<evidence type="ECO:0000256" key="7">
    <source>
        <dbReference type="ARBA" id="ARBA00022840"/>
    </source>
</evidence>
<dbReference type="KEGG" id="pbh:AAW51_3646"/>
<accession>A0A0G3BLR4</accession>
<organism evidence="12 13">
    <name type="scientific">Caldimonas brevitalea</name>
    <dbReference type="NCBI Taxonomy" id="413882"/>
    <lineage>
        <taxon>Bacteria</taxon>
        <taxon>Pseudomonadati</taxon>
        <taxon>Pseudomonadota</taxon>
        <taxon>Betaproteobacteria</taxon>
        <taxon>Burkholderiales</taxon>
        <taxon>Sphaerotilaceae</taxon>
        <taxon>Caldimonas</taxon>
    </lineage>
</organism>
<evidence type="ECO:0000259" key="11">
    <source>
        <dbReference type="PROSITE" id="PS50110"/>
    </source>
</evidence>
<dbReference type="OrthoDB" id="9782588at2"/>
<dbReference type="Pfam" id="PF02518">
    <property type="entry name" value="HATPase_c"/>
    <property type="match status" value="1"/>
</dbReference>
<dbReference type="GO" id="GO:0046983">
    <property type="term" value="F:protein dimerization activity"/>
    <property type="evidence" value="ECO:0007669"/>
    <property type="project" value="InterPro"/>
</dbReference>
<dbReference type="InterPro" id="IPR001789">
    <property type="entry name" value="Sig_transdc_resp-reg_receiver"/>
</dbReference>
<keyword evidence="13" id="KW-1185">Reference proteome</keyword>
<feature type="modified residue" description="4-aspartylphosphate" evidence="9">
    <location>
        <position position="53"/>
    </location>
</feature>
<keyword evidence="8" id="KW-0902">Two-component regulatory system</keyword>
<dbReference type="PANTHER" id="PTHR24421:SF10">
    <property type="entry name" value="NITRATE_NITRITE SENSOR PROTEIN NARQ"/>
    <property type="match status" value="1"/>
</dbReference>
<dbReference type="SUPFAM" id="SSF55874">
    <property type="entry name" value="ATPase domain of HSP90 chaperone/DNA topoisomerase II/histidine kinase"/>
    <property type="match status" value="1"/>
</dbReference>
<dbReference type="GO" id="GO:0016020">
    <property type="term" value="C:membrane"/>
    <property type="evidence" value="ECO:0007669"/>
    <property type="project" value="InterPro"/>
</dbReference>
<comment type="catalytic activity">
    <reaction evidence="1">
        <text>ATP + protein L-histidine = ADP + protein N-phospho-L-histidine.</text>
        <dbReference type="EC" id="2.7.13.3"/>
    </reaction>
</comment>
<keyword evidence="6 12" id="KW-0418">Kinase</keyword>
<dbReference type="EC" id="2.7.13.3" evidence="2"/>
<evidence type="ECO:0000256" key="9">
    <source>
        <dbReference type="PROSITE-ProRule" id="PRU00169"/>
    </source>
</evidence>
<dbReference type="Gene3D" id="3.40.50.2300">
    <property type="match status" value="1"/>
</dbReference>
<keyword evidence="10" id="KW-0175">Coiled coil</keyword>
<dbReference type="AlphaFoldDB" id="A0A0G3BLR4"/>
<dbReference type="GO" id="GO:0000155">
    <property type="term" value="F:phosphorelay sensor kinase activity"/>
    <property type="evidence" value="ECO:0007669"/>
    <property type="project" value="InterPro"/>
</dbReference>
<dbReference type="Gene3D" id="3.30.565.10">
    <property type="entry name" value="Histidine kinase-like ATPase, C-terminal domain"/>
    <property type="match status" value="1"/>
</dbReference>
<dbReference type="CDD" id="cd16917">
    <property type="entry name" value="HATPase_UhpB-NarQ-NarX-like"/>
    <property type="match status" value="1"/>
</dbReference>
<evidence type="ECO:0000256" key="3">
    <source>
        <dbReference type="ARBA" id="ARBA00022553"/>
    </source>
</evidence>
<dbReference type="PANTHER" id="PTHR24421">
    <property type="entry name" value="NITRATE/NITRITE SENSOR PROTEIN NARX-RELATED"/>
    <property type="match status" value="1"/>
</dbReference>
<evidence type="ECO:0000256" key="8">
    <source>
        <dbReference type="ARBA" id="ARBA00023012"/>
    </source>
</evidence>
<evidence type="ECO:0000256" key="6">
    <source>
        <dbReference type="ARBA" id="ARBA00022777"/>
    </source>
</evidence>
<evidence type="ECO:0000313" key="13">
    <source>
        <dbReference type="Proteomes" id="UP000035352"/>
    </source>
</evidence>